<sequence length="221" mass="23541">MKTFTVVRLPLALAALCGYHCLRLREAIYSRPSLADISPALAHNAAGAAVTLYAFSQTDDIAPVTRKAGHSLTVKPISTATDDMTVYEAVEAVTERVVEWTAFSTTRTEFGPYTATATNTGLGDRTFVVSDNCTIIEDGAMVCVQHIVASGPPGGEPTTTTLEETRTGAAVPWYIAHGCELRVEESSLVGSWSVGHRVACFRAWSGGASGVRNILPHTVRV</sequence>
<evidence type="ECO:0000313" key="2">
    <source>
        <dbReference type="Proteomes" id="UP000298030"/>
    </source>
</evidence>
<name>A0A4Y7TBA4_COPMI</name>
<dbReference type="EMBL" id="QPFP01000019">
    <property type="protein sequence ID" value="TEB31453.1"/>
    <property type="molecule type" value="Genomic_DNA"/>
</dbReference>
<organism evidence="1 2">
    <name type="scientific">Coprinellus micaceus</name>
    <name type="common">Glistening ink-cap mushroom</name>
    <name type="synonym">Coprinus micaceus</name>
    <dbReference type="NCBI Taxonomy" id="71717"/>
    <lineage>
        <taxon>Eukaryota</taxon>
        <taxon>Fungi</taxon>
        <taxon>Dikarya</taxon>
        <taxon>Basidiomycota</taxon>
        <taxon>Agaricomycotina</taxon>
        <taxon>Agaricomycetes</taxon>
        <taxon>Agaricomycetidae</taxon>
        <taxon>Agaricales</taxon>
        <taxon>Agaricineae</taxon>
        <taxon>Psathyrellaceae</taxon>
        <taxon>Coprinellus</taxon>
    </lineage>
</organism>
<gene>
    <name evidence="1" type="ORF">FA13DRAFT_369313</name>
</gene>
<proteinExistence type="predicted"/>
<dbReference type="AlphaFoldDB" id="A0A4Y7TBA4"/>
<keyword evidence="2" id="KW-1185">Reference proteome</keyword>
<reference evidence="1 2" key="1">
    <citation type="journal article" date="2019" name="Nat. Ecol. Evol.">
        <title>Megaphylogeny resolves global patterns of mushroom evolution.</title>
        <authorList>
            <person name="Varga T."/>
            <person name="Krizsan K."/>
            <person name="Foldi C."/>
            <person name="Dima B."/>
            <person name="Sanchez-Garcia M."/>
            <person name="Sanchez-Ramirez S."/>
            <person name="Szollosi G.J."/>
            <person name="Szarkandi J.G."/>
            <person name="Papp V."/>
            <person name="Albert L."/>
            <person name="Andreopoulos W."/>
            <person name="Angelini C."/>
            <person name="Antonin V."/>
            <person name="Barry K.W."/>
            <person name="Bougher N.L."/>
            <person name="Buchanan P."/>
            <person name="Buyck B."/>
            <person name="Bense V."/>
            <person name="Catcheside P."/>
            <person name="Chovatia M."/>
            <person name="Cooper J."/>
            <person name="Damon W."/>
            <person name="Desjardin D."/>
            <person name="Finy P."/>
            <person name="Geml J."/>
            <person name="Haridas S."/>
            <person name="Hughes K."/>
            <person name="Justo A."/>
            <person name="Karasinski D."/>
            <person name="Kautmanova I."/>
            <person name="Kiss B."/>
            <person name="Kocsube S."/>
            <person name="Kotiranta H."/>
            <person name="LaButti K.M."/>
            <person name="Lechner B.E."/>
            <person name="Liimatainen K."/>
            <person name="Lipzen A."/>
            <person name="Lukacs Z."/>
            <person name="Mihaltcheva S."/>
            <person name="Morgado L.N."/>
            <person name="Niskanen T."/>
            <person name="Noordeloos M.E."/>
            <person name="Ohm R.A."/>
            <person name="Ortiz-Santana B."/>
            <person name="Ovrebo C."/>
            <person name="Racz N."/>
            <person name="Riley R."/>
            <person name="Savchenko A."/>
            <person name="Shiryaev A."/>
            <person name="Soop K."/>
            <person name="Spirin V."/>
            <person name="Szebenyi C."/>
            <person name="Tomsovsky M."/>
            <person name="Tulloss R.E."/>
            <person name="Uehling J."/>
            <person name="Grigoriev I.V."/>
            <person name="Vagvolgyi C."/>
            <person name="Papp T."/>
            <person name="Martin F.M."/>
            <person name="Miettinen O."/>
            <person name="Hibbett D.S."/>
            <person name="Nagy L.G."/>
        </authorList>
    </citation>
    <scope>NUCLEOTIDE SEQUENCE [LARGE SCALE GENOMIC DNA]</scope>
    <source>
        <strain evidence="1 2">FP101781</strain>
    </source>
</reference>
<dbReference type="Proteomes" id="UP000298030">
    <property type="component" value="Unassembled WGS sequence"/>
</dbReference>
<protein>
    <submittedName>
        <fullName evidence="1">Uncharacterized protein</fullName>
    </submittedName>
</protein>
<evidence type="ECO:0000313" key="1">
    <source>
        <dbReference type="EMBL" id="TEB31453.1"/>
    </source>
</evidence>
<comment type="caution">
    <text evidence="1">The sequence shown here is derived from an EMBL/GenBank/DDBJ whole genome shotgun (WGS) entry which is preliminary data.</text>
</comment>
<accession>A0A4Y7TBA4</accession>